<gene>
    <name evidence="7" type="ORF">A4R43_33670</name>
</gene>
<sequence length="240" mass="25663">MMLRHGWFEIRLLFRRKLTLFSATVLPAGLCVLTWFTVRDAPPENWGTLVGDRFTMLMVLSVFMTSMTIYTARRQSLVLKRLRTTELTDAGVIGAITMPVVVMGVVQALAYFAFCLVLGAPLPVHSWLVLLGMAGGLVLTVAAGMATAALSKSVEATHVTSFPVLVGALAGLFMVGSANPGVATAGTLMPLLGPADLLAKGWSGFDTGMVPITTSLGSTLLWAVVFAAVIGRFFRWEPRS</sequence>
<organism evidence="7 8">
    <name type="scientific">Amycolatopsis albispora</name>
    <dbReference type="NCBI Taxonomy" id="1804986"/>
    <lineage>
        <taxon>Bacteria</taxon>
        <taxon>Bacillati</taxon>
        <taxon>Actinomycetota</taxon>
        <taxon>Actinomycetes</taxon>
        <taxon>Pseudonocardiales</taxon>
        <taxon>Pseudonocardiaceae</taxon>
        <taxon>Amycolatopsis</taxon>
    </lineage>
</organism>
<name>A0A344LFG0_9PSEU</name>
<comment type="subcellular location">
    <subcellularLocation>
        <location evidence="1">Membrane</location>
        <topology evidence="1">Multi-pass membrane protein</topology>
    </subcellularLocation>
</comment>
<dbReference type="InterPro" id="IPR013525">
    <property type="entry name" value="ABC2_TM"/>
</dbReference>
<proteinExistence type="predicted"/>
<dbReference type="GO" id="GO:0016020">
    <property type="term" value="C:membrane"/>
    <property type="evidence" value="ECO:0007669"/>
    <property type="project" value="UniProtKB-SubCell"/>
</dbReference>
<feature type="transmembrane region" description="Helical" evidence="5">
    <location>
        <begin position="20"/>
        <end position="38"/>
    </location>
</feature>
<feature type="transmembrane region" description="Helical" evidence="5">
    <location>
        <begin position="92"/>
        <end position="120"/>
    </location>
</feature>
<feature type="transmembrane region" description="Helical" evidence="5">
    <location>
        <begin position="209"/>
        <end position="234"/>
    </location>
</feature>
<feature type="transmembrane region" description="Helical" evidence="5">
    <location>
        <begin position="126"/>
        <end position="150"/>
    </location>
</feature>
<evidence type="ECO:0000259" key="6">
    <source>
        <dbReference type="Pfam" id="PF12698"/>
    </source>
</evidence>
<reference evidence="7 8" key="1">
    <citation type="submission" date="2016-04" db="EMBL/GenBank/DDBJ databases">
        <title>Complete genome sequence and analysis of deep-sea sediment isolate, Amycolatopsis sp. WP1.</title>
        <authorList>
            <person name="Wang H."/>
            <person name="Chen S."/>
            <person name="Wu Q."/>
        </authorList>
    </citation>
    <scope>NUCLEOTIDE SEQUENCE [LARGE SCALE GENOMIC DNA]</scope>
    <source>
        <strain evidence="7 8">WP1</strain>
    </source>
</reference>
<evidence type="ECO:0000256" key="1">
    <source>
        <dbReference type="ARBA" id="ARBA00004141"/>
    </source>
</evidence>
<keyword evidence="4 5" id="KW-0472">Membrane</keyword>
<evidence type="ECO:0000313" key="7">
    <source>
        <dbReference type="EMBL" id="AXB46784.1"/>
    </source>
</evidence>
<accession>A0A344LFG0</accession>
<feature type="transmembrane region" description="Helical" evidence="5">
    <location>
        <begin position="162"/>
        <end position="189"/>
    </location>
</feature>
<keyword evidence="2 5" id="KW-0812">Transmembrane</keyword>
<dbReference type="GO" id="GO:0140359">
    <property type="term" value="F:ABC-type transporter activity"/>
    <property type="evidence" value="ECO:0007669"/>
    <property type="project" value="InterPro"/>
</dbReference>
<dbReference type="KEGG" id="aab:A4R43_33670"/>
<dbReference type="Proteomes" id="UP000250434">
    <property type="component" value="Chromosome"/>
</dbReference>
<feature type="transmembrane region" description="Helical" evidence="5">
    <location>
        <begin position="54"/>
        <end position="72"/>
    </location>
</feature>
<keyword evidence="8" id="KW-1185">Reference proteome</keyword>
<dbReference type="Pfam" id="PF12698">
    <property type="entry name" value="ABC2_membrane_3"/>
    <property type="match status" value="1"/>
</dbReference>
<evidence type="ECO:0000256" key="2">
    <source>
        <dbReference type="ARBA" id="ARBA00022692"/>
    </source>
</evidence>
<evidence type="ECO:0000256" key="4">
    <source>
        <dbReference type="ARBA" id="ARBA00023136"/>
    </source>
</evidence>
<evidence type="ECO:0000313" key="8">
    <source>
        <dbReference type="Proteomes" id="UP000250434"/>
    </source>
</evidence>
<dbReference type="OrthoDB" id="3399482at2"/>
<dbReference type="EMBL" id="CP015163">
    <property type="protein sequence ID" value="AXB46784.1"/>
    <property type="molecule type" value="Genomic_DNA"/>
</dbReference>
<dbReference type="AlphaFoldDB" id="A0A344LFG0"/>
<feature type="domain" description="ABC-2 type transporter transmembrane" evidence="6">
    <location>
        <begin position="54"/>
        <end position="229"/>
    </location>
</feature>
<evidence type="ECO:0000256" key="5">
    <source>
        <dbReference type="SAM" id="Phobius"/>
    </source>
</evidence>
<protein>
    <recommendedName>
        <fullName evidence="6">ABC-2 type transporter transmembrane domain-containing protein</fullName>
    </recommendedName>
</protein>
<evidence type="ECO:0000256" key="3">
    <source>
        <dbReference type="ARBA" id="ARBA00022989"/>
    </source>
</evidence>
<keyword evidence="3 5" id="KW-1133">Transmembrane helix</keyword>